<organism evidence="3 4">
    <name type="scientific">Nibribacter koreensis</name>
    <dbReference type="NCBI Taxonomy" id="1084519"/>
    <lineage>
        <taxon>Bacteria</taxon>
        <taxon>Pseudomonadati</taxon>
        <taxon>Bacteroidota</taxon>
        <taxon>Cytophagia</taxon>
        <taxon>Cytophagales</taxon>
        <taxon>Hymenobacteraceae</taxon>
        <taxon>Nibribacter</taxon>
    </lineage>
</organism>
<keyword evidence="1" id="KW-0808">Transferase</keyword>
<evidence type="ECO:0000313" key="4">
    <source>
        <dbReference type="Proteomes" id="UP001501844"/>
    </source>
</evidence>
<comment type="caution">
    <text evidence="3">The sequence shown here is derived from an EMBL/GenBank/DDBJ whole genome shotgun (WGS) entry which is preliminary data.</text>
</comment>
<dbReference type="EMBL" id="BAABGX010000001">
    <property type="protein sequence ID" value="GAA4296424.1"/>
    <property type="molecule type" value="Genomic_DNA"/>
</dbReference>
<evidence type="ECO:0000259" key="2">
    <source>
        <dbReference type="Pfam" id="PF13439"/>
    </source>
</evidence>
<feature type="domain" description="Glycosyltransferase subfamily 4-like N-terminal" evidence="2">
    <location>
        <begin position="119"/>
        <end position="247"/>
    </location>
</feature>
<keyword evidence="4" id="KW-1185">Reference proteome</keyword>
<dbReference type="Proteomes" id="UP001501844">
    <property type="component" value="Unassembled WGS sequence"/>
</dbReference>
<dbReference type="SUPFAM" id="SSF53756">
    <property type="entry name" value="UDP-Glycosyltransferase/glycogen phosphorylase"/>
    <property type="match status" value="1"/>
</dbReference>
<dbReference type="InterPro" id="IPR028098">
    <property type="entry name" value="Glyco_trans_4-like_N"/>
</dbReference>
<dbReference type="PANTHER" id="PTHR46401">
    <property type="entry name" value="GLYCOSYLTRANSFERASE WBBK-RELATED"/>
    <property type="match status" value="1"/>
</dbReference>
<accession>A0ABP8F6T2</accession>
<reference evidence="4" key="1">
    <citation type="journal article" date="2019" name="Int. J. Syst. Evol. Microbiol.">
        <title>The Global Catalogue of Microorganisms (GCM) 10K type strain sequencing project: providing services to taxonomists for standard genome sequencing and annotation.</title>
        <authorList>
            <consortium name="The Broad Institute Genomics Platform"/>
            <consortium name="The Broad Institute Genome Sequencing Center for Infectious Disease"/>
            <person name="Wu L."/>
            <person name="Ma J."/>
        </authorList>
    </citation>
    <scope>NUCLEOTIDE SEQUENCE [LARGE SCALE GENOMIC DNA]</scope>
    <source>
        <strain evidence="4">JCM 17917</strain>
    </source>
</reference>
<dbReference type="CDD" id="cd03794">
    <property type="entry name" value="GT4_WbuB-like"/>
    <property type="match status" value="1"/>
</dbReference>
<name>A0ABP8F6T2_9BACT</name>
<dbReference type="PANTHER" id="PTHR46401:SF2">
    <property type="entry name" value="GLYCOSYLTRANSFERASE WBBK-RELATED"/>
    <property type="match status" value="1"/>
</dbReference>
<proteinExistence type="predicted"/>
<protein>
    <submittedName>
        <fullName evidence="3">Glycosyltransferase family 4 protein</fullName>
    </submittedName>
</protein>
<evidence type="ECO:0000313" key="3">
    <source>
        <dbReference type="EMBL" id="GAA4296424.1"/>
    </source>
</evidence>
<gene>
    <name evidence="3" type="ORF">GCM10023183_03270</name>
</gene>
<evidence type="ECO:0000256" key="1">
    <source>
        <dbReference type="ARBA" id="ARBA00022679"/>
    </source>
</evidence>
<dbReference type="Gene3D" id="3.40.50.2000">
    <property type="entry name" value="Glycogen Phosphorylase B"/>
    <property type="match status" value="2"/>
</dbReference>
<dbReference type="Pfam" id="PF13439">
    <property type="entry name" value="Glyco_transf_4"/>
    <property type="match status" value="1"/>
</dbReference>
<sequence>MPLESADKTAAQNVLFMTYYWPPSGGAGVQRCLKFVKHLPEFGITPTVITVDEKQASYPILDHSLEGEIPASVQVIKTATREPFEFYKKITGKKDIPFGGFANTGRENWKQKLFKFLRGNLFIPDPRIGWNRFALDAATKVMKRKDIKAVVTSSPPHSTQLIGLKLKQKHGLRWIADMRDPWTDIYYYQDLNHTALAQKLDAKYEREVLENADEVIVVSDDMKRLFLNKSAALNPNKIHVIPNGYDEADFVHPSTPSSEEFIITYTGTLTEAYNVEGFFQALCDTVTRNPFIRYKLRFVGKVSEGIKKQIEAASLPLITEYIDFVPHDESIKYLMASTVLLMAIPDVPNNFGILTGKLFEYLAANKPIICIGPIHGDADRIIDECGAGRVFHYSGYELMTDHLMQMSKTWQINTNLDLPFINYTQYSRRALTEKLSKLLVS</sequence>